<reference evidence="5 6" key="1">
    <citation type="journal article" date="2013" name="Genome Announc.">
        <title>Draft Genome Sequence of the Cellulolytic, Mesophilic, Anaerobic Bacterium Clostridium termitidis Strain CT1112 (DSM 5398).</title>
        <authorList>
            <person name="Lal S."/>
            <person name="Ramachandran U."/>
            <person name="Zhang X."/>
            <person name="Munir R."/>
            <person name="Sparling R."/>
            <person name="Levin D.B."/>
        </authorList>
    </citation>
    <scope>NUCLEOTIDE SEQUENCE [LARGE SCALE GENOMIC DNA]</scope>
    <source>
        <strain evidence="5 6">CT1112</strain>
    </source>
</reference>
<evidence type="ECO:0000313" key="5">
    <source>
        <dbReference type="EMBL" id="EMS71148.1"/>
    </source>
</evidence>
<keyword evidence="2" id="KW-0067">ATP-binding</keyword>
<keyword evidence="1" id="KW-0547">Nucleotide-binding</keyword>
<dbReference type="PANTHER" id="PTHR30473:SF2">
    <property type="entry name" value="PIN DOMAIN-CONTAINING PROTEIN"/>
    <property type="match status" value="1"/>
</dbReference>
<dbReference type="InterPro" id="IPR002716">
    <property type="entry name" value="PIN_dom"/>
</dbReference>
<dbReference type="PATRIC" id="fig|1195236.3.peg.3297"/>
<dbReference type="SUPFAM" id="SSF52540">
    <property type="entry name" value="P-loop containing nucleoside triphosphate hydrolases"/>
    <property type="match status" value="1"/>
</dbReference>
<dbReference type="AlphaFoldDB" id="S0FRL8"/>
<dbReference type="SUPFAM" id="SSF88723">
    <property type="entry name" value="PIN domain-like"/>
    <property type="match status" value="1"/>
</dbReference>
<dbReference type="Gene3D" id="3.40.50.300">
    <property type="entry name" value="P-loop containing nucleotide triphosphate hydrolases"/>
    <property type="match status" value="1"/>
</dbReference>
<accession>S0FRL8</accession>
<evidence type="ECO:0000256" key="2">
    <source>
        <dbReference type="ARBA" id="ARBA00022840"/>
    </source>
</evidence>
<keyword evidence="6" id="KW-1185">Reference proteome</keyword>
<evidence type="ECO:0000313" key="6">
    <source>
        <dbReference type="Proteomes" id="UP000014155"/>
    </source>
</evidence>
<comment type="similarity">
    <text evidence="3">In the N-terminal section; belongs to the PINc/VapC protein family.</text>
</comment>
<dbReference type="InterPro" id="IPR051451">
    <property type="entry name" value="PhoH2-like"/>
</dbReference>
<sequence>MKKLKKTFVLDTNVLLHTPYALYSFADNNIVIPEVVLEELDKFKKDNTELGANARHVARLIDGLREKGNLNKGVKLDNGGLLRIEMNFHEVKLPESWIGSVNDNRILKVCKGLKENGEKVFLITKDFFARIKADVLGIAAQDFFAEQVPVYDEQYRGRVEAYTTEKKLNDFYKNSKLLAEDLFYFPNNSDKKEKVELFANQFLIIHSVKNEKHTALARFDGKEVVPLNFMHEHPFGVSPRNAGQKFIQEALMLDAEKAPLVIIKGSAGTAKTFYSLAVGLHKMVAENNKSYRKILVCRPNVKFDEDIGFLPGTEQEKIAPFLRPVIDNLEVLIDNDENERYKSEKELKDKIDELFDRKIINTEAIAFIRGRSIVKQWIIIDEAQNLTPKQVKGIITRAGRGTKIILIGDPEQIDHPFLDIRTNGLSYAAEKMKGSPLCYQITLTDEECERSELAYEAAKRM</sequence>
<dbReference type="FunFam" id="3.40.50.300:FF:000013">
    <property type="entry name" value="PhoH family ATPase"/>
    <property type="match status" value="1"/>
</dbReference>
<dbReference type="GO" id="GO:0005524">
    <property type="term" value="F:ATP binding"/>
    <property type="evidence" value="ECO:0007669"/>
    <property type="project" value="UniProtKB-KW"/>
</dbReference>
<dbReference type="CDD" id="cd09883">
    <property type="entry name" value="PIN_VapC_PhoHL-ATPase"/>
    <property type="match status" value="1"/>
</dbReference>
<dbReference type="EMBL" id="AORV01000043">
    <property type="protein sequence ID" value="EMS71148.1"/>
    <property type="molecule type" value="Genomic_DNA"/>
</dbReference>
<feature type="domain" description="PIN" evidence="4">
    <location>
        <begin position="6"/>
        <end position="131"/>
    </location>
</feature>
<organism evidence="5 6">
    <name type="scientific">Ruminiclostridium cellobioparum subsp. termitidis CT1112</name>
    <dbReference type="NCBI Taxonomy" id="1195236"/>
    <lineage>
        <taxon>Bacteria</taxon>
        <taxon>Bacillati</taxon>
        <taxon>Bacillota</taxon>
        <taxon>Clostridia</taxon>
        <taxon>Eubacteriales</taxon>
        <taxon>Oscillospiraceae</taxon>
        <taxon>Ruminiclostridium</taxon>
    </lineage>
</organism>
<dbReference type="Pfam" id="PF02562">
    <property type="entry name" value="PhoH"/>
    <property type="match status" value="1"/>
</dbReference>
<dbReference type="InterPro" id="IPR029060">
    <property type="entry name" value="PIN-like_dom_sf"/>
</dbReference>
<dbReference type="InterPro" id="IPR027417">
    <property type="entry name" value="P-loop_NTPase"/>
</dbReference>
<gene>
    <name evidence="5" type="ORF">CTER_3073</name>
</gene>
<dbReference type="STRING" id="1195236.CTER_3073"/>
<dbReference type="Pfam" id="PF13638">
    <property type="entry name" value="PIN_4"/>
    <property type="match status" value="1"/>
</dbReference>
<dbReference type="Proteomes" id="UP000014155">
    <property type="component" value="Unassembled WGS sequence"/>
</dbReference>
<evidence type="ECO:0000256" key="3">
    <source>
        <dbReference type="ARBA" id="ARBA00046345"/>
    </source>
</evidence>
<proteinExistence type="inferred from homology"/>
<comment type="caution">
    <text evidence="5">The sequence shown here is derived from an EMBL/GenBank/DDBJ whole genome shotgun (WGS) entry which is preliminary data.</text>
</comment>
<dbReference type="Gene3D" id="3.40.50.1010">
    <property type="entry name" value="5'-nuclease"/>
    <property type="match status" value="1"/>
</dbReference>
<dbReference type="PANTHER" id="PTHR30473">
    <property type="entry name" value="PROTEIN PHOH"/>
    <property type="match status" value="1"/>
</dbReference>
<dbReference type="eggNOG" id="COG1875">
    <property type="taxonomic scope" value="Bacteria"/>
</dbReference>
<dbReference type="GO" id="GO:0005829">
    <property type="term" value="C:cytosol"/>
    <property type="evidence" value="ECO:0007669"/>
    <property type="project" value="TreeGrafter"/>
</dbReference>
<protein>
    <submittedName>
        <fullName evidence="5">PhoH family protein</fullName>
    </submittedName>
</protein>
<name>S0FRL8_RUMCE</name>
<dbReference type="SMART" id="SM00670">
    <property type="entry name" value="PINc"/>
    <property type="match status" value="1"/>
</dbReference>
<evidence type="ECO:0000256" key="1">
    <source>
        <dbReference type="ARBA" id="ARBA00022741"/>
    </source>
</evidence>
<evidence type="ECO:0000259" key="4">
    <source>
        <dbReference type="SMART" id="SM00670"/>
    </source>
</evidence>
<dbReference type="InterPro" id="IPR003714">
    <property type="entry name" value="PhoH"/>
</dbReference>